<keyword evidence="9 17" id="KW-0675">Receptor</keyword>
<dbReference type="PATRIC" id="fig|56193.3.peg.5256"/>
<dbReference type="AlphaFoldDB" id="A0A0M3AI18"/>
<dbReference type="CDD" id="cd01347">
    <property type="entry name" value="ligand_gated_channel"/>
    <property type="match status" value="1"/>
</dbReference>
<keyword evidence="18" id="KW-1185">Reference proteome</keyword>
<sequence length="724" mass="76942">MTSHFTRLMMGASLAAFAVPAFAQDDSIIVTAQKLNQTAVLRGGSVGIFGEKAAQDTPFNIKTYNEALILNQQPQTLGQVLENDPSVRTTLGFGIAGELFVIRGFALSGDDVGFGGLYGIAPRQLVAPELAQSVQVLNGASAFINGAAPGGSGVGGSVNLMPKRAGERDLNRLTVNYTGPGHVGGAFDVSRRFGANGEWGVRINGTARRGDVAIDDEFRSSYVLDGAFDYKSGPLRLALDIVYQRVKVAHQRPKLVIGNVIPAVPGATTNYGQPWQNTTLRDIFGQFRAEYDIADNAMIYAAFGARDGSERGFYQTIRLTDAVTGAATAQGSYIPRTDNNEAATAGLRARLASDLWTHEINFGGSINWLVNRNAFQFYAASPVTTNIFDPVTVPRPDVGTFVGGDINDPFPITRQKLGSLFASDTIGFWNDRVLITAGLRLQRIKSKSYAASATGAIPAGGLTGQYDEDAVTPVLGLVIKPAQGVSLYANRIEGLVPGATAAATADGGSGTLPVSNGGEVLAPFVSTQYEFGGKLSLGKVNASLALFQIDRDIAIYTLDATRPGFLVYGPFGVQRHRGIELSIDAEPVDGLRIIAGGSVIDAKLRRTQGGVNEGNKPTGVPEYMLNANVEWDVPFVPALTLTGRVVNTGKQAANLTNTLSLPNWTRFDLGVRYVTLMGGSPLTLRAGVDNVANKRYWASAFDSFRPDLLQGAPRTFKASASIDF</sequence>
<dbReference type="NCBIfam" id="TIGR01783">
    <property type="entry name" value="TonB-siderophor"/>
    <property type="match status" value="1"/>
</dbReference>
<dbReference type="SUPFAM" id="SSF56935">
    <property type="entry name" value="Porins"/>
    <property type="match status" value="1"/>
</dbReference>
<evidence type="ECO:0000256" key="13">
    <source>
        <dbReference type="RuleBase" id="RU003357"/>
    </source>
</evidence>
<comment type="similarity">
    <text evidence="2 11 13">Belongs to the TonB-dependent receptor family.</text>
</comment>
<reference evidence="17 18" key="1">
    <citation type="submission" date="2015-04" db="EMBL/GenBank/DDBJ databases">
        <title>Genome sequence of aromatic hydrocarbons-degrading Sphingobium chungbukense DJ77.</title>
        <authorList>
            <person name="Kim Y.-C."/>
            <person name="Chae J.-C."/>
        </authorList>
    </citation>
    <scope>NUCLEOTIDE SEQUENCE [LARGE SCALE GENOMIC DNA]</scope>
    <source>
        <strain evidence="17 18">DJ77</strain>
    </source>
</reference>
<accession>A0A0M3AI18</accession>
<dbReference type="Pfam" id="PF00593">
    <property type="entry name" value="TonB_dep_Rec_b-barrel"/>
    <property type="match status" value="1"/>
</dbReference>
<dbReference type="InterPro" id="IPR010105">
    <property type="entry name" value="TonB_sidphr_rcpt"/>
</dbReference>
<keyword evidence="5 11" id="KW-0812">Transmembrane</keyword>
<comment type="subcellular location">
    <subcellularLocation>
        <location evidence="1 11">Cell outer membrane</location>
        <topology evidence="1 11">Multi-pass membrane protein</topology>
    </subcellularLocation>
</comment>
<evidence type="ECO:0000259" key="15">
    <source>
        <dbReference type="Pfam" id="PF00593"/>
    </source>
</evidence>
<keyword evidence="4 11" id="KW-1134">Transmembrane beta strand</keyword>
<evidence type="ECO:0000256" key="1">
    <source>
        <dbReference type="ARBA" id="ARBA00004571"/>
    </source>
</evidence>
<dbReference type="GO" id="GO:0038023">
    <property type="term" value="F:signaling receptor activity"/>
    <property type="evidence" value="ECO:0007669"/>
    <property type="project" value="InterPro"/>
</dbReference>
<evidence type="ECO:0000313" key="18">
    <source>
        <dbReference type="Proteomes" id="UP000033874"/>
    </source>
</evidence>
<evidence type="ECO:0000256" key="12">
    <source>
        <dbReference type="PROSITE-ProRule" id="PRU10143"/>
    </source>
</evidence>
<evidence type="ECO:0000256" key="11">
    <source>
        <dbReference type="PROSITE-ProRule" id="PRU01360"/>
    </source>
</evidence>
<evidence type="ECO:0000256" key="8">
    <source>
        <dbReference type="ARBA" id="ARBA00023136"/>
    </source>
</evidence>
<dbReference type="Pfam" id="PF07715">
    <property type="entry name" value="Plug"/>
    <property type="match status" value="1"/>
</dbReference>
<evidence type="ECO:0000259" key="16">
    <source>
        <dbReference type="Pfam" id="PF07715"/>
    </source>
</evidence>
<dbReference type="PROSITE" id="PS52016">
    <property type="entry name" value="TONB_DEPENDENT_REC_3"/>
    <property type="match status" value="1"/>
</dbReference>
<evidence type="ECO:0000256" key="4">
    <source>
        <dbReference type="ARBA" id="ARBA00022452"/>
    </source>
</evidence>
<feature type="signal peptide" evidence="14">
    <location>
        <begin position="1"/>
        <end position="23"/>
    </location>
</feature>
<evidence type="ECO:0000256" key="14">
    <source>
        <dbReference type="SAM" id="SignalP"/>
    </source>
</evidence>
<dbReference type="PANTHER" id="PTHR32552">
    <property type="entry name" value="FERRICHROME IRON RECEPTOR-RELATED"/>
    <property type="match status" value="1"/>
</dbReference>
<evidence type="ECO:0000256" key="7">
    <source>
        <dbReference type="ARBA" id="ARBA00023077"/>
    </source>
</evidence>
<evidence type="ECO:0000313" key="17">
    <source>
        <dbReference type="EMBL" id="KKW89495.1"/>
    </source>
</evidence>
<keyword evidence="7 12" id="KW-0798">TonB box</keyword>
<keyword evidence="10 11" id="KW-0998">Cell outer membrane</keyword>
<organism evidence="17 18">
    <name type="scientific">Sphingobium chungbukense</name>
    <dbReference type="NCBI Taxonomy" id="56193"/>
    <lineage>
        <taxon>Bacteria</taxon>
        <taxon>Pseudomonadati</taxon>
        <taxon>Pseudomonadota</taxon>
        <taxon>Alphaproteobacteria</taxon>
        <taxon>Sphingomonadales</taxon>
        <taxon>Sphingomonadaceae</taxon>
        <taxon>Sphingobium</taxon>
    </lineage>
</organism>
<protein>
    <submittedName>
        <fullName evidence="17">TonB-dependent receptor</fullName>
    </submittedName>
</protein>
<comment type="caution">
    <text evidence="17">The sequence shown here is derived from an EMBL/GenBank/DDBJ whole genome shotgun (WGS) entry which is preliminary data.</text>
</comment>
<name>A0A0M3AI18_9SPHN</name>
<dbReference type="Proteomes" id="UP000033874">
    <property type="component" value="Unassembled WGS sequence"/>
</dbReference>
<keyword evidence="8 11" id="KW-0472">Membrane</keyword>
<dbReference type="InterPro" id="IPR037066">
    <property type="entry name" value="Plug_dom_sf"/>
</dbReference>
<feature type="domain" description="TonB-dependent receptor-like beta-barrel" evidence="15">
    <location>
        <begin position="247"/>
        <end position="691"/>
    </location>
</feature>
<dbReference type="Gene3D" id="2.40.170.20">
    <property type="entry name" value="TonB-dependent receptor, beta-barrel domain"/>
    <property type="match status" value="1"/>
</dbReference>
<proteinExistence type="inferred from homology"/>
<dbReference type="InterPro" id="IPR036942">
    <property type="entry name" value="Beta-barrel_TonB_sf"/>
</dbReference>
<dbReference type="InterPro" id="IPR010916">
    <property type="entry name" value="TonB_box_CS"/>
</dbReference>
<dbReference type="PROSITE" id="PS00430">
    <property type="entry name" value="TONB_DEPENDENT_REC_1"/>
    <property type="match status" value="1"/>
</dbReference>
<dbReference type="InterPro" id="IPR039426">
    <property type="entry name" value="TonB-dep_rcpt-like"/>
</dbReference>
<gene>
    <name evidence="17" type="ORF">YP76_24905</name>
</gene>
<dbReference type="STRING" id="56193.YP76_24905"/>
<dbReference type="GO" id="GO:0015344">
    <property type="term" value="F:siderophore uptake transmembrane transporter activity"/>
    <property type="evidence" value="ECO:0007669"/>
    <property type="project" value="TreeGrafter"/>
</dbReference>
<evidence type="ECO:0000256" key="6">
    <source>
        <dbReference type="ARBA" id="ARBA00022729"/>
    </source>
</evidence>
<evidence type="ECO:0000256" key="10">
    <source>
        <dbReference type="ARBA" id="ARBA00023237"/>
    </source>
</evidence>
<evidence type="ECO:0000256" key="9">
    <source>
        <dbReference type="ARBA" id="ARBA00023170"/>
    </source>
</evidence>
<dbReference type="EMBL" id="LBIC01000020">
    <property type="protein sequence ID" value="KKW89495.1"/>
    <property type="molecule type" value="Genomic_DNA"/>
</dbReference>
<dbReference type="PANTHER" id="PTHR32552:SF82">
    <property type="entry name" value="FCUA PROTEIN"/>
    <property type="match status" value="1"/>
</dbReference>
<keyword evidence="3 11" id="KW-0813">Transport</keyword>
<dbReference type="Gene3D" id="2.170.130.10">
    <property type="entry name" value="TonB-dependent receptor, plug domain"/>
    <property type="match status" value="1"/>
</dbReference>
<dbReference type="GO" id="GO:0009279">
    <property type="term" value="C:cell outer membrane"/>
    <property type="evidence" value="ECO:0007669"/>
    <property type="project" value="UniProtKB-SubCell"/>
</dbReference>
<dbReference type="InterPro" id="IPR000531">
    <property type="entry name" value="Beta-barrel_TonB"/>
</dbReference>
<evidence type="ECO:0000256" key="3">
    <source>
        <dbReference type="ARBA" id="ARBA00022448"/>
    </source>
</evidence>
<dbReference type="GO" id="GO:0015891">
    <property type="term" value="P:siderophore transport"/>
    <property type="evidence" value="ECO:0007669"/>
    <property type="project" value="InterPro"/>
</dbReference>
<evidence type="ECO:0000256" key="5">
    <source>
        <dbReference type="ARBA" id="ARBA00022692"/>
    </source>
</evidence>
<evidence type="ECO:0000256" key="2">
    <source>
        <dbReference type="ARBA" id="ARBA00009810"/>
    </source>
</evidence>
<feature type="chain" id="PRO_5005650413" evidence="14">
    <location>
        <begin position="24"/>
        <end position="724"/>
    </location>
</feature>
<keyword evidence="6 14" id="KW-0732">Signal</keyword>
<dbReference type="InterPro" id="IPR012910">
    <property type="entry name" value="Plug_dom"/>
</dbReference>
<feature type="short sequence motif" description="TonB box" evidence="12">
    <location>
        <begin position="27"/>
        <end position="33"/>
    </location>
</feature>
<feature type="domain" description="TonB-dependent receptor plug" evidence="16">
    <location>
        <begin position="54"/>
        <end position="151"/>
    </location>
</feature>